<feature type="compositionally biased region" description="Polar residues" evidence="1">
    <location>
        <begin position="185"/>
        <end position="194"/>
    </location>
</feature>
<comment type="caution">
    <text evidence="2">The sequence shown here is derived from an EMBL/GenBank/DDBJ whole genome shotgun (WGS) entry which is preliminary data.</text>
</comment>
<dbReference type="GO" id="GO:0031490">
    <property type="term" value="F:chromatin DNA binding"/>
    <property type="evidence" value="ECO:0007669"/>
    <property type="project" value="TreeGrafter"/>
</dbReference>
<dbReference type="EMBL" id="SPOI01000141">
    <property type="protein sequence ID" value="TIB35738.1"/>
    <property type="molecule type" value="Genomic_DNA"/>
</dbReference>
<dbReference type="GO" id="GO:0003713">
    <property type="term" value="F:transcription coactivator activity"/>
    <property type="evidence" value="ECO:0007669"/>
    <property type="project" value="InterPro"/>
</dbReference>
<organism evidence="2 3">
    <name type="scientific">Wallemia ichthyophaga</name>
    <dbReference type="NCBI Taxonomy" id="245174"/>
    <lineage>
        <taxon>Eukaryota</taxon>
        <taxon>Fungi</taxon>
        <taxon>Dikarya</taxon>
        <taxon>Basidiomycota</taxon>
        <taxon>Wallemiomycotina</taxon>
        <taxon>Wallemiomycetes</taxon>
        <taxon>Wallemiales</taxon>
        <taxon>Wallemiaceae</taxon>
        <taxon>Wallemia</taxon>
    </lineage>
</organism>
<name>A0A4T0L5F5_WALIC</name>
<protein>
    <recommendedName>
        <fullName evidence="4">GRAM domain-containing protein</fullName>
    </recommendedName>
</protein>
<dbReference type="PANTHER" id="PTHR31606:SF1">
    <property type="entry name" value="WW DOMAIN BINDING PROTEIN 2, ISOFORM E"/>
    <property type="match status" value="1"/>
</dbReference>
<evidence type="ECO:0008006" key="4">
    <source>
        <dbReference type="Google" id="ProtNLM"/>
    </source>
</evidence>
<dbReference type="OMA" id="SPAHESI"/>
<evidence type="ECO:0000313" key="2">
    <source>
        <dbReference type="EMBL" id="TIB35738.1"/>
    </source>
</evidence>
<feature type="region of interest" description="Disordered" evidence="1">
    <location>
        <begin position="98"/>
        <end position="133"/>
    </location>
</feature>
<evidence type="ECO:0000313" key="3">
    <source>
        <dbReference type="Proteomes" id="UP000310689"/>
    </source>
</evidence>
<evidence type="ECO:0000256" key="1">
    <source>
        <dbReference type="SAM" id="MobiDB-lite"/>
    </source>
</evidence>
<dbReference type="SUPFAM" id="SSF50729">
    <property type="entry name" value="PH domain-like"/>
    <property type="match status" value="1"/>
</dbReference>
<dbReference type="AlphaFoldDB" id="A0A4T0L5F5"/>
<dbReference type="Proteomes" id="UP000310689">
    <property type="component" value="Unassembled WGS sequence"/>
</dbReference>
<feature type="region of interest" description="Disordered" evidence="1">
    <location>
        <begin position="169"/>
        <end position="234"/>
    </location>
</feature>
<feature type="compositionally biased region" description="Basic and acidic residues" evidence="1">
    <location>
        <begin position="105"/>
        <end position="117"/>
    </location>
</feature>
<reference evidence="2 3" key="1">
    <citation type="submission" date="2019-03" db="EMBL/GenBank/DDBJ databases">
        <title>Sequencing 23 genomes of Wallemia ichthyophaga.</title>
        <authorList>
            <person name="Gostincar C."/>
        </authorList>
    </citation>
    <scope>NUCLEOTIDE SEQUENCE [LARGE SCALE GENOMIC DNA]</scope>
    <source>
        <strain evidence="2 3">EXF-6200</strain>
    </source>
</reference>
<proteinExistence type="predicted"/>
<accession>A0A4T0L5F5</accession>
<dbReference type="PANTHER" id="PTHR31606">
    <property type="entry name" value="WW DOMAIN BINDING PROTEIN 2, ISOFORM E"/>
    <property type="match status" value="1"/>
</dbReference>
<dbReference type="GO" id="GO:0005634">
    <property type="term" value="C:nucleus"/>
    <property type="evidence" value="ECO:0007669"/>
    <property type="project" value="TreeGrafter"/>
</dbReference>
<dbReference type="InterPro" id="IPR044852">
    <property type="entry name" value="WBP2-like"/>
</dbReference>
<gene>
    <name evidence="2" type="ORF">E3P86_02620</name>
</gene>
<dbReference type="OrthoDB" id="1259151at2759"/>
<sequence>MAAINNSMTNQDGTRPVEFPEEKIILSYDDVQLRISLSAPGRVYDAHGSIFLTNKRIVFLSPAHESIRSLSVLLQYVADGYLAQPLLGANRWEATILPGGSGSGIDDRGDRGDRGGENDNDNNDNDYNQHTYSNGFNQGADLKVWFSQGSTFEFYQGVEEARERLGAYSNAPQNEPLPKYESESNHSSNPTPDYSYQVHDDSVHAAMAARGADADANEERQQGQENPPPYSSYS</sequence>